<reference evidence="1" key="1">
    <citation type="submission" date="2020-08" db="EMBL/GenBank/DDBJ databases">
        <title>Multicomponent nature underlies the extraordinary mechanical properties of spider dragline silk.</title>
        <authorList>
            <person name="Kono N."/>
            <person name="Nakamura H."/>
            <person name="Mori M."/>
            <person name="Yoshida Y."/>
            <person name="Ohtoshi R."/>
            <person name="Malay A.D."/>
            <person name="Moran D.A.P."/>
            <person name="Tomita M."/>
            <person name="Numata K."/>
            <person name="Arakawa K."/>
        </authorList>
    </citation>
    <scope>NUCLEOTIDE SEQUENCE</scope>
</reference>
<sequence>MKTFVIGAERRQARKKNNKNNRSWWCRSGQRERLVESLSETGFDPLFFPNYKKSCLTAPSKVLPFVLHLRVDYASIWGCDRCSLNLKRLPVGVMWKLGEGGASSGVVLVT</sequence>
<keyword evidence="2" id="KW-1185">Reference proteome</keyword>
<protein>
    <submittedName>
        <fullName evidence="1">Uncharacterized protein</fullName>
    </submittedName>
</protein>
<comment type="caution">
    <text evidence="1">The sequence shown here is derived from an EMBL/GenBank/DDBJ whole genome shotgun (WGS) entry which is preliminary data.</text>
</comment>
<dbReference type="EMBL" id="BMAU01021343">
    <property type="protein sequence ID" value="GFY17307.1"/>
    <property type="molecule type" value="Genomic_DNA"/>
</dbReference>
<gene>
    <name evidence="1" type="ORF">TNCV_1090811</name>
</gene>
<evidence type="ECO:0000313" key="2">
    <source>
        <dbReference type="Proteomes" id="UP000887159"/>
    </source>
</evidence>
<organism evidence="1 2">
    <name type="scientific">Trichonephila clavipes</name>
    <name type="common">Golden silk orbweaver</name>
    <name type="synonym">Nephila clavipes</name>
    <dbReference type="NCBI Taxonomy" id="2585209"/>
    <lineage>
        <taxon>Eukaryota</taxon>
        <taxon>Metazoa</taxon>
        <taxon>Ecdysozoa</taxon>
        <taxon>Arthropoda</taxon>
        <taxon>Chelicerata</taxon>
        <taxon>Arachnida</taxon>
        <taxon>Araneae</taxon>
        <taxon>Araneomorphae</taxon>
        <taxon>Entelegynae</taxon>
        <taxon>Araneoidea</taxon>
        <taxon>Nephilidae</taxon>
        <taxon>Trichonephila</taxon>
    </lineage>
</organism>
<evidence type="ECO:0000313" key="1">
    <source>
        <dbReference type="EMBL" id="GFY17307.1"/>
    </source>
</evidence>
<accession>A0A8X6SXI5</accession>
<proteinExistence type="predicted"/>
<dbReference type="Proteomes" id="UP000887159">
    <property type="component" value="Unassembled WGS sequence"/>
</dbReference>
<dbReference type="AlphaFoldDB" id="A0A8X6SXI5"/>
<name>A0A8X6SXI5_TRICX</name>